<name>A0A1B8AIM2_FUSPO</name>
<comment type="caution">
    <text evidence="1">The sequence shown here is derived from an EMBL/GenBank/DDBJ whole genome shotgun (WGS) entry which is preliminary data.</text>
</comment>
<gene>
    <name evidence="1" type="ORF">FPOA_11918</name>
</gene>
<keyword evidence="2" id="KW-1185">Reference proteome</keyword>
<dbReference type="Proteomes" id="UP000091967">
    <property type="component" value="Unassembled WGS sequence"/>
</dbReference>
<organism evidence="1 2">
    <name type="scientific">Fusarium poae</name>
    <dbReference type="NCBI Taxonomy" id="36050"/>
    <lineage>
        <taxon>Eukaryota</taxon>
        <taxon>Fungi</taxon>
        <taxon>Dikarya</taxon>
        <taxon>Ascomycota</taxon>
        <taxon>Pezizomycotina</taxon>
        <taxon>Sordariomycetes</taxon>
        <taxon>Hypocreomycetidae</taxon>
        <taxon>Hypocreales</taxon>
        <taxon>Nectriaceae</taxon>
        <taxon>Fusarium</taxon>
    </lineage>
</organism>
<protein>
    <submittedName>
        <fullName evidence="1">Uncharacterized protein</fullName>
    </submittedName>
</protein>
<dbReference type="EMBL" id="LYXU01000004">
    <property type="protein sequence ID" value="OBS20196.1"/>
    <property type="molecule type" value="Genomic_DNA"/>
</dbReference>
<evidence type="ECO:0000313" key="1">
    <source>
        <dbReference type="EMBL" id="OBS20196.1"/>
    </source>
</evidence>
<sequence>MVSKAITPMELLVIDSTLKPPARFLKHINHHRVGPAVTLLGCSRLDGGNEINAILHKRQTTTQTGLPVSSRFVAARLKLDGHPFHTDADRCQVYAKTVQT</sequence>
<reference evidence="1 2" key="1">
    <citation type="submission" date="2016-06" db="EMBL/GenBank/DDBJ databases">
        <title>Living apart together: crosstalk between the core and supernumerary genomes in a fungal plant pathogen.</title>
        <authorList>
            <person name="Vanheule A."/>
            <person name="Audenaert K."/>
            <person name="Warris S."/>
            <person name="Van De Geest H."/>
            <person name="Schijlen E."/>
            <person name="Hofte M."/>
            <person name="De Saeger S."/>
            <person name="Haesaert G."/>
            <person name="Waalwijk C."/>
            <person name="Van Der Lee T."/>
        </authorList>
    </citation>
    <scope>NUCLEOTIDE SEQUENCE [LARGE SCALE GENOMIC DNA]</scope>
    <source>
        <strain evidence="1 2">2516</strain>
    </source>
</reference>
<dbReference type="AlphaFoldDB" id="A0A1B8AIM2"/>
<accession>A0A1B8AIM2</accession>
<proteinExistence type="predicted"/>
<evidence type="ECO:0000313" key="2">
    <source>
        <dbReference type="Proteomes" id="UP000091967"/>
    </source>
</evidence>